<feature type="region of interest" description="Disordered" evidence="1">
    <location>
        <begin position="1"/>
        <end position="97"/>
    </location>
</feature>
<gene>
    <name evidence="2" type="ORF">METZ01_LOCUS464726</name>
</gene>
<accession>A0A383AVY2</accession>
<protein>
    <submittedName>
        <fullName evidence="2">Uncharacterized protein</fullName>
    </submittedName>
</protein>
<dbReference type="AlphaFoldDB" id="A0A383AVY2"/>
<evidence type="ECO:0000256" key="1">
    <source>
        <dbReference type="SAM" id="MobiDB-lite"/>
    </source>
</evidence>
<reference evidence="2" key="1">
    <citation type="submission" date="2018-05" db="EMBL/GenBank/DDBJ databases">
        <authorList>
            <person name="Lanie J.A."/>
            <person name="Ng W.-L."/>
            <person name="Kazmierczak K.M."/>
            <person name="Andrzejewski T.M."/>
            <person name="Davidsen T.M."/>
            <person name="Wayne K.J."/>
            <person name="Tettelin H."/>
            <person name="Glass J.I."/>
            <person name="Rusch D."/>
            <person name="Podicherti R."/>
            <person name="Tsui H.-C.T."/>
            <person name="Winkler M.E."/>
        </authorList>
    </citation>
    <scope>NUCLEOTIDE SEQUENCE</scope>
</reference>
<feature type="non-terminal residue" evidence="2">
    <location>
        <position position="1"/>
    </location>
</feature>
<organism evidence="2">
    <name type="scientific">marine metagenome</name>
    <dbReference type="NCBI Taxonomy" id="408172"/>
    <lineage>
        <taxon>unclassified sequences</taxon>
        <taxon>metagenomes</taxon>
        <taxon>ecological metagenomes</taxon>
    </lineage>
</organism>
<dbReference type="EMBL" id="UINC01195348">
    <property type="protein sequence ID" value="SVE11872.1"/>
    <property type="molecule type" value="Genomic_DNA"/>
</dbReference>
<name>A0A383AVY2_9ZZZZ</name>
<proteinExistence type="predicted"/>
<evidence type="ECO:0000313" key="2">
    <source>
        <dbReference type="EMBL" id="SVE11872.1"/>
    </source>
</evidence>
<sequence length="97" mass="10828">LVDTGAHRQKVDSHQLERRWPSGDAQGRRPARRQCVGDPRPHCRRGAGSRSGGQHSGRAHGGRDDRGAVRVASARRREGRFPFGQSRQPPHSTHRKI</sequence>
<feature type="compositionally biased region" description="Basic and acidic residues" evidence="1">
    <location>
        <begin position="1"/>
        <end position="21"/>
    </location>
</feature>
<feature type="non-terminal residue" evidence="2">
    <location>
        <position position="97"/>
    </location>
</feature>